<reference evidence="1" key="1">
    <citation type="journal article" date="2023" name="Science">
        <title>Elucidation of the pathway for biosynthesis of saponin adjuvants from the soapbark tree.</title>
        <authorList>
            <person name="Reed J."/>
            <person name="Orme A."/>
            <person name="El-Demerdash A."/>
            <person name="Owen C."/>
            <person name="Martin L.B.B."/>
            <person name="Misra R.C."/>
            <person name="Kikuchi S."/>
            <person name="Rejzek M."/>
            <person name="Martin A.C."/>
            <person name="Harkess A."/>
            <person name="Leebens-Mack J."/>
            <person name="Louveau T."/>
            <person name="Stephenson M.J."/>
            <person name="Osbourn A."/>
        </authorList>
    </citation>
    <scope>NUCLEOTIDE SEQUENCE</scope>
    <source>
        <strain evidence="1">S10</strain>
    </source>
</reference>
<evidence type="ECO:0000313" key="2">
    <source>
        <dbReference type="Proteomes" id="UP001163823"/>
    </source>
</evidence>
<dbReference type="PANTHER" id="PTHR33527">
    <property type="entry name" value="OS07G0274300 PROTEIN"/>
    <property type="match status" value="1"/>
</dbReference>
<dbReference type="PANTHER" id="PTHR33527:SF53">
    <property type="entry name" value="OS10G0561000 PROTEIN"/>
    <property type="match status" value="1"/>
</dbReference>
<gene>
    <name evidence="1" type="ORF">O6P43_024369</name>
</gene>
<proteinExistence type="predicted"/>
<protein>
    <submittedName>
        <fullName evidence="1">DNA-directed RNA polymerase II subunit like</fullName>
    </submittedName>
</protein>
<keyword evidence="1" id="KW-0804">Transcription</keyword>
<sequence>MGGMGSLVDLLLFYSHERAFFNRLVVSMGKNPQLVKKVIALWLMLEEVGYHDLIRRIHSVSETTIEAIFEEALQCLECIQPNAAEPIEESNYSTPFFVQLLDEPVNLMFFRYNRKFIYKRYEHVMKTVCNKIFGEKAAIEVVDVMHSVPVISSIGEGTSAQGSTLNISESSIEAPKQSNLNPGATEFYHFQIATQESRLCS</sequence>
<name>A0AAD7L6V4_QUISA</name>
<organism evidence="1 2">
    <name type="scientific">Quillaja saponaria</name>
    <name type="common">Soap bark tree</name>
    <dbReference type="NCBI Taxonomy" id="32244"/>
    <lineage>
        <taxon>Eukaryota</taxon>
        <taxon>Viridiplantae</taxon>
        <taxon>Streptophyta</taxon>
        <taxon>Embryophyta</taxon>
        <taxon>Tracheophyta</taxon>
        <taxon>Spermatophyta</taxon>
        <taxon>Magnoliopsida</taxon>
        <taxon>eudicotyledons</taxon>
        <taxon>Gunneridae</taxon>
        <taxon>Pentapetalae</taxon>
        <taxon>rosids</taxon>
        <taxon>fabids</taxon>
        <taxon>Fabales</taxon>
        <taxon>Quillajaceae</taxon>
        <taxon>Quillaja</taxon>
    </lineage>
</organism>
<comment type="caution">
    <text evidence="1">The sequence shown here is derived from an EMBL/GenBank/DDBJ whole genome shotgun (WGS) entry which is preliminary data.</text>
</comment>
<dbReference type="EMBL" id="JARAOO010000010">
    <property type="protein sequence ID" value="KAJ7952539.1"/>
    <property type="molecule type" value="Genomic_DNA"/>
</dbReference>
<dbReference type="AlphaFoldDB" id="A0AAD7L6V4"/>
<dbReference type="Proteomes" id="UP001163823">
    <property type="component" value="Chromosome 10"/>
</dbReference>
<evidence type="ECO:0000313" key="1">
    <source>
        <dbReference type="EMBL" id="KAJ7952539.1"/>
    </source>
</evidence>
<dbReference type="KEGG" id="qsa:O6P43_024369"/>
<dbReference type="GO" id="GO:0000428">
    <property type="term" value="C:DNA-directed RNA polymerase complex"/>
    <property type="evidence" value="ECO:0007669"/>
    <property type="project" value="UniProtKB-KW"/>
</dbReference>
<keyword evidence="2" id="KW-1185">Reference proteome</keyword>
<keyword evidence="1" id="KW-0240">DNA-directed RNA polymerase</keyword>
<accession>A0AAD7L6V4</accession>